<dbReference type="OrthoDB" id="669645at2"/>
<dbReference type="AlphaFoldDB" id="A0A562TYR6"/>
<dbReference type="RefSeq" id="WP_144913691.1">
    <property type="nucleotide sequence ID" value="NZ_VLLI01000008.1"/>
</dbReference>
<reference evidence="1 2" key="1">
    <citation type="submission" date="2019-07" db="EMBL/GenBank/DDBJ databases">
        <title>Genomic Encyclopedia of Archaeal and Bacterial Type Strains, Phase II (KMG-II): from individual species to whole genera.</title>
        <authorList>
            <person name="Goeker M."/>
        </authorList>
    </citation>
    <scope>NUCLEOTIDE SEQUENCE [LARGE SCALE GENOMIC DNA]</scope>
    <source>
        <strain evidence="1 2">ATCC BAA-1854</strain>
    </source>
</reference>
<comment type="caution">
    <text evidence="1">The sequence shown here is derived from an EMBL/GenBank/DDBJ whole genome shotgun (WGS) entry which is preliminary data.</text>
</comment>
<accession>A0A562TYR6</accession>
<keyword evidence="2" id="KW-1185">Reference proteome</keyword>
<gene>
    <name evidence="1" type="ORF">JN11_02949</name>
</gene>
<dbReference type="InterPro" id="IPR025332">
    <property type="entry name" value="DUF4238"/>
</dbReference>
<sequence length="292" mass="34328">MKQISKKHHYIPQFYLRNFTNDENKFHVYLVKENRYKANGKLFSPETHFFEKNGNTLFIKDEPTDFLETDFYGDLDNDVAQLFNKIKYSTEERHGLTEADMPMLQFFVAHLFWRNPSNDEFVKDLLQRKGLSGLGLNISDTNTKQILLNSKFEKEIVGNESSYKIIKYWLPFILFQNLIGNNSPLTILRFNPGEKPSLISDNPLILRNPQNCNVYKDDFILPLSGDKVLIRTKKLKPLYHNMARVLIDHLLIKQANNFISTTDMRYIPQLNEIKKDISIEELRRQVFACLVE</sequence>
<dbReference type="EMBL" id="VLLI01000008">
    <property type="protein sequence ID" value="TWI98761.1"/>
    <property type="molecule type" value="Genomic_DNA"/>
</dbReference>
<dbReference type="Pfam" id="PF14022">
    <property type="entry name" value="DUF4238"/>
    <property type="match status" value="1"/>
</dbReference>
<dbReference type="Proteomes" id="UP000317010">
    <property type="component" value="Unassembled WGS sequence"/>
</dbReference>
<protein>
    <submittedName>
        <fullName evidence="1">Uncharacterized protein DUF4238</fullName>
    </submittedName>
</protein>
<proteinExistence type="predicted"/>
<evidence type="ECO:0000313" key="1">
    <source>
        <dbReference type="EMBL" id="TWI98761.1"/>
    </source>
</evidence>
<evidence type="ECO:0000313" key="2">
    <source>
        <dbReference type="Proteomes" id="UP000317010"/>
    </source>
</evidence>
<name>A0A562TYR6_9SPHI</name>
<organism evidence="1 2">
    <name type="scientific">Mucilaginibacter frigoritolerans</name>
    <dbReference type="NCBI Taxonomy" id="652788"/>
    <lineage>
        <taxon>Bacteria</taxon>
        <taxon>Pseudomonadati</taxon>
        <taxon>Bacteroidota</taxon>
        <taxon>Sphingobacteriia</taxon>
        <taxon>Sphingobacteriales</taxon>
        <taxon>Sphingobacteriaceae</taxon>
        <taxon>Mucilaginibacter</taxon>
    </lineage>
</organism>